<evidence type="ECO:0000256" key="2">
    <source>
        <dbReference type="ARBA" id="ARBA00023015"/>
    </source>
</evidence>
<dbReference type="InterPro" id="IPR036864">
    <property type="entry name" value="Zn2-C6_fun-type_DNA-bd_sf"/>
</dbReference>
<evidence type="ECO:0000313" key="7">
    <source>
        <dbReference type="Proteomes" id="UP000788993"/>
    </source>
</evidence>
<sequence length="632" mass="72145">MDATKQHSCNECRRRKLRCSRDLPTCVSCSKFNRHCLYNRHSNSPLTRKHLTQVEEELRVATELLRALSPELDIHSILANVKNGFSVWEIPELGRLRQNRQDPIVSDRNFQVPQLLPVAVSEDYKSTSENPRPVYSWDERDHKAIDGMAITDRSGYLGSHSSVAVISLVFGGYSWGGTLHSPVRRDNASVSGAKIEHYLNRYFETYHVSYPIVYRPMFWAQYNQIVPRPEIGWDSLMYTMAAIGAFMGATDPDNQDDLVLIDKAKSHLNFELLETGSISLVQTLALLSNYLQKRDKPNSGYNYLGLAVRMAMSLGLHKQTDSSDNLLEQEIGRRIWWCIYVFDCGQTITFGRPLGIPCAGIDARLPLNISDTELTAASECLPGEVQEPTIYTSVRLQSLFHLLTNCIYERITSDPFPSAKELLEWDTRFIGRWKSLVPDYFQQDKEVLQPFTLAHHVLHWRRKNLQIIMYRTSLLKKVFRRPDDEPLCQEEEEAAEKCLRKCSSTIQSMAALWQRKETTSRMEAWYTVFFLVPALLMPLVCLRNDPLSAQAQQWKQDILTAEQVLQRLLHICPIATKILELSKSLGADYVASADAAADLLASAGTDESPMSQLTHLHSVLWPLSFDIEQQFL</sequence>
<dbReference type="GO" id="GO:0000435">
    <property type="term" value="P:positive regulation of transcription from RNA polymerase II promoter by galactose"/>
    <property type="evidence" value="ECO:0007669"/>
    <property type="project" value="TreeGrafter"/>
</dbReference>
<dbReference type="SMART" id="SM00066">
    <property type="entry name" value="GAL4"/>
    <property type="match status" value="1"/>
</dbReference>
<comment type="caution">
    <text evidence="6">The sequence shown here is derived from an EMBL/GenBank/DDBJ whole genome shotgun (WGS) entry which is preliminary data.</text>
</comment>
<dbReference type="InterPro" id="IPR001138">
    <property type="entry name" value="Zn2Cys6_DnaBD"/>
</dbReference>
<gene>
    <name evidence="6" type="ORF">OGATHE_000473</name>
</gene>
<dbReference type="GO" id="GO:0008270">
    <property type="term" value="F:zinc ion binding"/>
    <property type="evidence" value="ECO:0007669"/>
    <property type="project" value="InterPro"/>
</dbReference>
<keyword evidence="3" id="KW-0804">Transcription</keyword>
<reference evidence="6" key="1">
    <citation type="journal article" date="2021" name="Open Biol.">
        <title>Shared evolutionary footprints suggest mitochondrial oxidative damage underlies multiple complex I losses in fungi.</title>
        <authorList>
            <person name="Schikora-Tamarit M.A."/>
            <person name="Marcet-Houben M."/>
            <person name="Nosek J."/>
            <person name="Gabaldon T."/>
        </authorList>
    </citation>
    <scope>NUCLEOTIDE SEQUENCE</scope>
    <source>
        <strain evidence="6">NCAIM Y.01608</strain>
    </source>
</reference>
<dbReference type="PANTHER" id="PTHR47424">
    <property type="entry name" value="REGULATORY PROTEIN GAL4"/>
    <property type="match status" value="1"/>
</dbReference>
<keyword evidence="2" id="KW-0805">Transcription regulation</keyword>
<dbReference type="InterPro" id="IPR007219">
    <property type="entry name" value="XnlR_reg_dom"/>
</dbReference>
<dbReference type="AlphaFoldDB" id="A0A9P8PV41"/>
<evidence type="ECO:0000313" key="6">
    <source>
        <dbReference type="EMBL" id="KAH3677819.1"/>
    </source>
</evidence>
<feature type="domain" description="Zn(2)-C6 fungal-type" evidence="5">
    <location>
        <begin position="8"/>
        <end position="38"/>
    </location>
</feature>
<dbReference type="SMART" id="SM00906">
    <property type="entry name" value="Fungal_trans"/>
    <property type="match status" value="1"/>
</dbReference>
<dbReference type="Pfam" id="PF00172">
    <property type="entry name" value="Zn_clus"/>
    <property type="match status" value="1"/>
</dbReference>
<reference evidence="6" key="2">
    <citation type="submission" date="2021-01" db="EMBL/GenBank/DDBJ databases">
        <authorList>
            <person name="Schikora-Tamarit M.A."/>
        </authorList>
    </citation>
    <scope>NUCLEOTIDE SEQUENCE</scope>
    <source>
        <strain evidence="6">NCAIM Y.01608</strain>
    </source>
</reference>
<dbReference type="CDD" id="cd00067">
    <property type="entry name" value="GAL4"/>
    <property type="match status" value="1"/>
</dbReference>
<evidence type="ECO:0000259" key="5">
    <source>
        <dbReference type="PROSITE" id="PS50048"/>
    </source>
</evidence>
<dbReference type="GO" id="GO:0000981">
    <property type="term" value="F:DNA-binding transcription factor activity, RNA polymerase II-specific"/>
    <property type="evidence" value="ECO:0007669"/>
    <property type="project" value="InterPro"/>
</dbReference>
<accession>A0A9P8PV41</accession>
<dbReference type="Proteomes" id="UP000788993">
    <property type="component" value="Unassembled WGS sequence"/>
</dbReference>
<protein>
    <recommendedName>
        <fullName evidence="5">Zn(2)-C6 fungal-type domain-containing protein</fullName>
    </recommendedName>
</protein>
<evidence type="ECO:0000256" key="4">
    <source>
        <dbReference type="ARBA" id="ARBA00023242"/>
    </source>
</evidence>
<dbReference type="GO" id="GO:0005634">
    <property type="term" value="C:nucleus"/>
    <property type="evidence" value="ECO:0007669"/>
    <property type="project" value="TreeGrafter"/>
</dbReference>
<organism evidence="6 7">
    <name type="scientific">Ogataea polymorpha</name>
    <dbReference type="NCBI Taxonomy" id="460523"/>
    <lineage>
        <taxon>Eukaryota</taxon>
        <taxon>Fungi</taxon>
        <taxon>Dikarya</taxon>
        <taxon>Ascomycota</taxon>
        <taxon>Saccharomycotina</taxon>
        <taxon>Pichiomycetes</taxon>
        <taxon>Pichiales</taxon>
        <taxon>Pichiaceae</taxon>
        <taxon>Ogataea</taxon>
    </lineage>
</organism>
<keyword evidence="1" id="KW-0479">Metal-binding</keyword>
<dbReference type="PROSITE" id="PS50048">
    <property type="entry name" value="ZN2_CY6_FUNGAL_2"/>
    <property type="match status" value="1"/>
</dbReference>
<keyword evidence="4" id="KW-0539">Nucleus</keyword>
<dbReference type="Gene3D" id="4.10.240.10">
    <property type="entry name" value="Zn(2)-C6 fungal-type DNA-binding domain"/>
    <property type="match status" value="1"/>
</dbReference>
<dbReference type="CDD" id="cd12148">
    <property type="entry name" value="fungal_TF_MHR"/>
    <property type="match status" value="1"/>
</dbReference>
<dbReference type="EMBL" id="JAEUBD010000095">
    <property type="protein sequence ID" value="KAH3677819.1"/>
    <property type="molecule type" value="Genomic_DNA"/>
</dbReference>
<dbReference type="InterPro" id="IPR051127">
    <property type="entry name" value="Fungal_SecMet_Regulators"/>
</dbReference>
<dbReference type="PANTHER" id="PTHR47424:SF2">
    <property type="entry name" value="TRANSCRIPTION FACTOR DOMAIN-CONTAINING PROTEIN-RELATED"/>
    <property type="match status" value="1"/>
</dbReference>
<keyword evidence="7" id="KW-1185">Reference proteome</keyword>
<evidence type="ECO:0000256" key="1">
    <source>
        <dbReference type="ARBA" id="ARBA00022723"/>
    </source>
</evidence>
<dbReference type="SUPFAM" id="SSF57701">
    <property type="entry name" value="Zn2/Cys6 DNA-binding domain"/>
    <property type="match status" value="1"/>
</dbReference>
<dbReference type="Pfam" id="PF04082">
    <property type="entry name" value="Fungal_trans"/>
    <property type="match status" value="1"/>
</dbReference>
<dbReference type="GO" id="GO:0000978">
    <property type="term" value="F:RNA polymerase II cis-regulatory region sequence-specific DNA binding"/>
    <property type="evidence" value="ECO:0007669"/>
    <property type="project" value="TreeGrafter"/>
</dbReference>
<proteinExistence type="predicted"/>
<dbReference type="PROSITE" id="PS00463">
    <property type="entry name" value="ZN2_CY6_FUNGAL_1"/>
    <property type="match status" value="1"/>
</dbReference>
<name>A0A9P8PV41_9ASCO</name>
<dbReference type="GO" id="GO:0006351">
    <property type="term" value="P:DNA-templated transcription"/>
    <property type="evidence" value="ECO:0007669"/>
    <property type="project" value="InterPro"/>
</dbReference>
<evidence type="ECO:0000256" key="3">
    <source>
        <dbReference type="ARBA" id="ARBA00023163"/>
    </source>
</evidence>